<keyword evidence="2" id="KW-0472">Membrane</keyword>
<gene>
    <name evidence="3" type="ORF">FHR38_001856</name>
</gene>
<evidence type="ECO:0000313" key="3">
    <source>
        <dbReference type="EMBL" id="MBB4958123.1"/>
    </source>
</evidence>
<feature type="compositionally biased region" description="Pro residues" evidence="1">
    <location>
        <begin position="1"/>
        <end position="26"/>
    </location>
</feature>
<organism evidence="3 4">
    <name type="scientific">Micromonospora polyrhachis</name>
    <dbReference type="NCBI Taxonomy" id="1282883"/>
    <lineage>
        <taxon>Bacteria</taxon>
        <taxon>Bacillati</taxon>
        <taxon>Actinomycetota</taxon>
        <taxon>Actinomycetes</taxon>
        <taxon>Micromonosporales</taxon>
        <taxon>Micromonosporaceae</taxon>
        <taxon>Micromonospora</taxon>
    </lineage>
</organism>
<dbReference type="AlphaFoldDB" id="A0A7W7SNQ7"/>
<comment type="caution">
    <text evidence="3">The sequence shown here is derived from an EMBL/GenBank/DDBJ whole genome shotgun (WGS) entry which is preliminary data.</text>
</comment>
<proteinExistence type="predicted"/>
<evidence type="ECO:0000313" key="4">
    <source>
        <dbReference type="Proteomes" id="UP000578819"/>
    </source>
</evidence>
<dbReference type="RefSeq" id="WP_184534270.1">
    <property type="nucleotide sequence ID" value="NZ_JACHJW010000001.1"/>
</dbReference>
<dbReference type="Proteomes" id="UP000578819">
    <property type="component" value="Unassembled WGS sequence"/>
</dbReference>
<name>A0A7W7SNQ7_9ACTN</name>
<feature type="region of interest" description="Disordered" evidence="1">
    <location>
        <begin position="1"/>
        <end position="94"/>
    </location>
</feature>
<feature type="transmembrane region" description="Helical" evidence="2">
    <location>
        <begin position="112"/>
        <end position="135"/>
    </location>
</feature>
<keyword evidence="2" id="KW-1133">Transmembrane helix</keyword>
<reference evidence="3 4" key="1">
    <citation type="submission" date="2020-08" db="EMBL/GenBank/DDBJ databases">
        <title>Sequencing the genomes of 1000 actinobacteria strains.</title>
        <authorList>
            <person name="Klenk H.-P."/>
        </authorList>
    </citation>
    <scope>NUCLEOTIDE SEQUENCE [LARGE SCALE GENOMIC DNA]</scope>
    <source>
        <strain evidence="3 4">DSM 45886</strain>
    </source>
</reference>
<evidence type="ECO:0000256" key="2">
    <source>
        <dbReference type="SAM" id="Phobius"/>
    </source>
</evidence>
<feature type="compositionally biased region" description="Low complexity" evidence="1">
    <location>
        <begin position="57"/>
        <end position="76"/>
    </location>
</feature>
<accession>A0A7W7SNQ7</accession>
<keyword evidence="4" id="KW-1185">Reference proteome</keyword>
<feature type="transmembrane region" description="Helical" evidence="2">
    <location>
        <begin position="141"/>
        <end position="159"/>
    </location>
</feature>
<feature type="compositionally biased region" description="Pro residues" evidence="1">
    <location>
        <begin position="47"/>
        <end position="56"/>
    </location>
</feature>
<sequence>MTVPPHQPPPTSGGWPQQPPAPPAWPQQPVGPVQPAPPAWPQQPGGPAQPAPPAWPQQPGGPAQPGQHAWPQQQPAGPGGWQQQPPPAPAPVVKRIPEDQPFVVRPSGRKHLLFFGGLMAFALLIGACPLGLMAMAGSFDMAAIGIGIFLVTFGGLFGLQYWMVASGGPVLAVGPAGMWIKTRPTRGQAIWLPWEAVEQVYRRRWTFNKYVCVKLRDPRMLGNLGAYTAVDSSMMQGVFGTGLTATVNFADRPEAEIMQAIGHFSAGRCPVS</sequence>
<dbReference type="EMBL" id="JACHJW010000001">
    <property type="protein sequence ID" value="MBB4958123.1"/>
    <property type="molecule type" value="Genomic_DNA"/>
</dbReference>
<keyword evidence="2" id="KW-0812">Transmembrane</keyword>
<evidence type="ECO:0000256" key="1">
    <source>
        <dbReference type="SAM" id="MobiDB-lite"/>
    </source>
</evidence>
<protein>
    <submittedName>
        <fullName evidence="3">Uncharacterized protein</fullName>
    </submittedName>
</protein>
<feature type="compositionally biased region" description="Pro residues" evidence="1">
    <location>
        <begin position="32"/>
        <end position="41"/>
    </location>
</feature>